<gene>
    <name evidence="1" type="ORF">NDU88_005886</name>
</gene>
<dbReference type="AlphaFoldDB" id="A0AAV7X0U6"/>
<comment type="caution">
    <text evidence="1">The sequence shown here is derived from an EMBL/GenBank/DDBJ whole genome shotgun (WGS) entry which is preliminary data.</text>
</comment>
<proteinExistence type="predicted"/>
<evidence type="ECO:0000313" key="2">
    <source>
        <dbReference type="Proteomes" id="UP001066276"/>
    </source>
</evidence>
<name>A0AAV7X0U6_PLEWA</name>
<dbReference type="EMBL" id="JANPWB010000001">
    <property type="protein sequence ID" value="KAJ1218303.1"/>
    <property type="molecule type" value="Genomic_DNA"/>
</dbReference>
<keyword evidence="2" id="KW-1185">Reference proteome</keyword>
<reference evidence="1" key="1">
    <citation type="journal article" date="2022" name="bioRxiv">
        <title>Sequencing and chromosome-scale assembly of the giantPleurodeles waltlgenome.</title>
        <authorList>
            <person name="Brown T."/>
            <person name="Elewa A."/>
            <person name="Iarovenko S."/>
            <person name="Subramanian E."/>
            <person name="Araus A.J."/>
            <person name="Petzold A."/>
            <person name="Susuki M."/>
            <person name="Suzuki K.-i.T."/>
            <person name="Hayashi T."/>
            <person name="Toyoda A."/>
            <person name="Oliveira C."/>
            <person name="Osipova E."/>
            <person name="Leigh N.D."/>
            <person name="Simon A."/>
            <person name="Yun M.H."/>
        </authorList>
    </citation>
    <scope>NUCLEOTIDE SEQUENCE</scope>
    <source>
        <strain evidence="1">20211129_DDA</strain>
        <tissue evidence="1">Liver</tissue>
    </source>
</reference>
<evidence type="ECO:0000313" key="1">
    <source>
        <dbReference type="EMBL" id="KAJ1218303.1"/>
    </source>
</evidence>
<protein>
    <submittedName>
        <fullName evidence="1">Uncharacterized protein</fullName>
    </submittedName>
</protein>
<sequence length="105" mass="11571">MKDGSAGFNELMHYNVNGANSAINESFSPVRTQRKFQDAADIAVERCSFPVLIQRGVVWRDRRHLGAGQGIHPAEPHHAVCDYQIVVGCKTPAPRPSRTDTTGKQ</sequence>
<accession>A0AAV7X0U6</accession>
<dbReference type="Proteomes" id="UP001066276">
    <property type="component" value="Chromosome 1_1"/>
</dbReference>
<organism evidence="1 2">
    <name type="scientific">Pleurodeles waltl</name>
    <name type="common">Iberian ribbed newt</name>
    <dbReference type="NCBI Taxonomy" id="8319"/>
    <lineage>
        <taxon>Eukaryota</taxon>
        <taxon>Metazoa</taxon>
        <taxon>Chordata</taxon>
        <taxon>Craniata</taxon>
        <taxon>Vertebrata</taxon>
        <taxon>Euteleostomi</taxon>
        <taxon>Amphibia</taxon>
        <taxon>Batrachia</taxon>
        <taxon>Caudata</taxon>
        <taxon>Salamandroidea</taxon>
        <taxon>Salamandridae</taxon>
        <taxon>Pleurodelinae</taxon>
        <taxon>Pleurodeles</taxon>
    </lineage>
</organism>